<dbReference type="InterPro" id="IPR018060">
    <property type="entry name" value="HTH_AraC"/>
</dbReference>
<dbReference type="GO" id="GO:0003700">
    <property type="term" value="F:DNA-binding transcription factor activity"/>
    <property type="evidence" value="ECO:0007669"/>
    <property type="project" value="InterPro"/>
</dbReference>
<dbReference type="PROSITE" id="PS01124">
    <property type="entry name" value="HTH_ARAC_FAMILY_2"/>
    <property type="match status" value="1"/>
</dbReference>
<dbReference type="Proteomes" id="UP000486534">
    <property type="component" value="Unassembled WGS sequence"/>
</dbReference>
<protein>
    <submittedName>
        <fullName evidence="5">Helix-turn-helix domain-containing protein</fullName>
    </submittedName>
</protein>
<dbReference type="AlphaFoldDB" id="A0A7X1PMR7"/>
<evidence type="ECO:0000256" key="1">
    <source>
        <dbReference type="ARBA" id="ARBA00023015"/>
    </source>
</evidence>
<gene>
    <name evidence="5" type="ORF">GDH07_10160</name>
</gene>
<accession>A0A7X1PMR7</accession>
<feature type="domain" description="HTH araC/xylS-type" evidence="4">
    <location>
        <begin position="238"/>
        <end position="335"/>
    </location>
</feature>
<dbReference type="PANTHER" id="PTHR47894:SF1">
    <property type="entry name" value="HTH-TYPE TRANSCRIPTIONAL REGULATOR VQSM"/>
    <property type="match status" value="1"/>
</dbReference>
<dbReference type="Pfam" id="PF12625">
    <property type="entry name" value="Arabinose_bd"/>
    <property type="match status" value="1"/>
</dbReference>
<keyword evidence="3" id="KW-0804">Transcription</keyword>
<dbReference type="RefSeq" id="WP_053130810.1">
    <property type="nucleotide sequence ID" value="NZ_WHUV01000002.1"/>
</dbReference>
<dbReference type="PANTHER" id="PTHR47894">
    <property type="entry name" value="HTH-TYPE TRANSCRIPTIONAL REGULATOR GADX"/>
    <property type="match status" value="1"/>
</dbReference>
<keyword evidence="2" id="KW-0238">DNA-binding</keyword>
<dbReference type="Gene3D" id="1.10.10.60">
    <property type="entry name" value="Homeodomain-like"/>
    <property type="match status" value="1"/>
</dbReference>
<evidence type="ECO:0000256" key="3">
    <source>
        <dbReference type="ARBA" id="ARBA00023163"/>
    </source>
</evidence>
<organism evidence="5 6">
    <name type="scientific">Pseudomonas piscis</name>
    <dbReference type="NCBI Taxonomy" id="2614538"/>
    <lineage>
        <taxon>Bacteria</taxon>
        <taxon>Pseudomonadati</taxon>
        <taxon>Pseudomonadota</taxon>
        <taxon>Gammaproteobacteria</taxon>
        <taxon>Pseudomonadales</taxon>
        <taxon>Pseudomonadaceae</taxon>
        <taxon>Pseudomonas</taxon>
    </lineage>
</organism>
<evidence type="ECO:0000256" key="2">
    <source>
        <dbReference type="ARBA" id="ARBA00023125"/>
    </source>
</evidence>
<name>A0A7X1PMR7_9PSED</name>
<comment type="caution">
    <text evidence="5">The sequence shown here is derived from an EMBL/GenBank/DDBJ whole genome shotgun (WGS) entry which is preliminary data.</text>
</comment>
<dbReference type="GO" id="GO:0000976">
    <property type="term" value="F:transcription cis-regulatory region binding"/>
    <property type="evidence" value="ECO:0007669"/>
    <property type="project" value="TreeGrafter"/>
</dbReference>
<dbReference type="SUPFAM" id="SSF46689">
    <property type="entry name" value="Homeodomain-like"/>
    <property type="match status" value="1"/>
</dbReference>
<reference evidence="5 6" key="1">
    <citation type="submission" date="2019-10" db="EMBL/GenBank/DDBJ databases">
        <title>Pseudomonas dajingensis sp. nov., isolated from the profound head ulcers of farmed Murray cod (Maccullochella peelii peelii).</title>
        <authorList>
            <person name="Liu Y."/>
        </authorList>
    </citation>
    <scope>NUCLEOTIDE SEQUENCE [LARGE SCALE GENOMIC DNA]</scope>
    <source>
        <strain evidence="5 6">MC042</strain>
    </source>
</reference>
<proteinExistence type="predicted"/>
<dbReference type="InterPro" id="IPR032687">
    <property type="entry name" value="AraC-type_N"/>
</dbReference>
<dbReference type="SMART" id="SM00342">
    <property type="entry name" value="HTH_ARAC"/>
    <property type="match status" value="1"/>
</dbReference>
<evidence type="ECO:0000259" key="4">
    <source>
        <dbReference type="PROSITE" id="PS01124"/>
    </source>
</evidence>
<evidence type="ECO:0000313" key="6">
    <source>
        <dbReference type="Proteomes" id="UP000486534"/>
    </source>
</evidence>
<dbReference type="Pfam" id="PF12833">
    <property type="entry name" value="HTH_18"/>
    <property type="match status" value="1"/>
</dbReference>
<evidence type="ECO:0000313" key="5">
    <source>
        <dbReference type="EMBL" id="MQA53673.1"/>
    </source>
</evidence>
<dbReference type="InterPro" id="IPR009057">
    <property type="entry name" value="Homeodomain-like_sf"/>
</dbReference>
<sequence length="338" mass="37088">MYEVRPVSLHGVLATLAVTRARGVPDAVILQDAGKLPQALTDPDTAITMEQELVVFDNARRALPEPHLGLLIGSSMPISTLGLLGYTLLVAPTLGDALDTGLRFPIQLASQFAPAMVHQGGELHFVANDCHGFFEGHGFFSDVFLSASLRVIRDCLQSNSEPLCVHFKRQAPQDQEPYRQLFGGDIRFASHGDSLKLPKALLTRPLPLADPISYQAMLRLTQAREQELQAIGGGGFASEVAALLKSDIQRYSDLLAVAQALNVSERTLRRRLAEREVSFKRLQNMARHQLANRLLSTTQLPLDAISQQLGFAAPSSFVHAYYKWAGVSPGRFRRSLRG</sequence>
<keyword evidence="1" id="KW-0805">Transcription regulation</keyword>
<dbReference type="GO" id="GO:0005829">
    <property type="term" value="C:cytosol"/>
    <property type="evidence" value="ECO:0007669"/>
    <property type="project" value="TreeGrafter"/>
</dbReference>
<dbReference type="EMBL" id="WHUV01000002">
    <property type="protein sequence ID" value="MQA53673.1"/>
    <property type="molecule type" value="Genomic_DNA"/>
</dbReference>